<sequence length="178" mass="20016">MDRFHRITFILLIFTSVSVFGVKITKFYVPGGATNEAPIECSYDLEEDQLYDVKWYKDGSQFFRCLPSGDIVQFEVEGVSVIDRYAKLGSCSLTLNMLTKKSAGEYKCEVSTEAPTFKTAVASAKLRIIEYARRTQTVLEEPSDPEETTEDEPRNIAASNSFKIIPLLAFVLLTNIIC</sequence>
<dbReference type="InterPro" id="IPR036179">
    <property type="entry name" value="Ig-like_dom_sf"/>
</dbReference>
<evidence type="ECO:0000259" key="1">
    <source>
        <dbReference type="PROSITE" id="PS50835"/>
    </source>
</evidence>
<name>A0ABM1MI03_NICVS</name>
<reference evidence="3" key="1">
    <citation type="submission" date="2025-08" db="UniProtKB">
        <authorList>
            <consortium name="RefSeq"/>
        </authorList>
    </citation>
    <scope>IDENTIFICATION</scope>
    <source>
        <tissue evidence="3">Whole Larva</tissue>
    </source>
</reference>
<proteinExistence type="predicted"/>
<evidence type="ECO:0000313" key="2">
    <source>
        <dbReference type="Proteomes" id="UP000695000"/>
    </source>
</evidence>
<feature type="domain" description="Ig-like" evidence="1">
    <location>
        <begin position="15"/>
        <end position="122"/>
    </location>
</feature>
<dbReference type="RefSeq" id="XP_017774203.1">
    <property type="nucleotide sequence ID" value="XM_017918714.1"/>
</dbReference>
<evidence type="ECO:0000313" key="3">
    <source>
        <dbReference type="RefSeq" id="XP_017774203.1"/>
    </source>
</evidence>
<keyword evidence="2" id="KW-1185">Reference proteome</keyword>
<dbReference type="SUPFAM" id="SSF48726">
    <property type="entry name" value="Immunoglobulin"/>
    <property type="match status" value="1"/>
</dbReference>
<dbReference type="InterPro" id="IPR007110">
    <property type="entry name" value="Ig-like_dom"/>
</dbReference>
<accession>A0ABM1MI03</accession>
<dbReference type="PANTHER" id="PTHR21261:SF15">
    <property type="entry name" value="BEATEN PATH IIIA, ISOFORM D-RELATED"/>
    <property type="match status" value="1"/>
</dbReference>
<dbReference type="Gene3D" id="2.60.40.10">
    <property type="entry name" value="Immunoglobulins"/>
    <property type="match status" value="1"/>
</dbReference>
<dbReference type="PROSITE" id="PS50835">
    <property type="entry name" value="IG_LIKE"/>
    <property type="match status" value="1"/>
</dbReference>
<gene>
    <name evidence="3" type="primary">LOC108560975</name>
</gene>
<protein>
    <submittedName>
        <fullName evidence="3">Uncharacterized protein LOC108560975</fullName>
    </submittedName>
</protein>
<dbReference type="Proteomes" id="UP000695000">
    <property type="component" value="Unplaced"/>
</dbReference>
<dbReference type="InterPro" id="IPR013783">
    <property type="entry name" value="Ig-like_fold"/>
</dbReference>
<organism evidence="2 3">
    <name type="scientific">Nicrophorus vespilloides</name>
    <name type="common">Boreal carrion beetle</name>
    <dbReference type="NCBI Taxonomy" id="110193"/>
    <lineage>
        <taxon>Eukaryota</taxon>
        <taxon>Metazoa</taxon>
        <taxon>Ecdysozoa</taxon>
        <taxon>Arthropoda</taxon>
        <taxon>Hexapoda</taxon>
        <taxon>Insecta</taxon>
        <taxon>Pterygota</taxon>
        <taxon>Neoptera</taxon>
        <taxon>Endopterygota</taxon>
        <taxon>Coleoptera</taxon>
        <taxon>Polyphaga</taxon>
        <taxon>Staphyliniformia</taxon>
        <taxon>Silphidae</taxon>
        <taxon>Nicrophorinae</taxon>
        <taxon>Nicrophorus</taxon>
    </lineage>
</organism>
<dbReference type="PANTHER" id="PTHR21261">
    <property type="entry name" value="BEAT PROTEIN"/>
    <property type="match status" value="1"/>
</dbReference>
<dbReference type="CDD" id="cd00096">
    <property type="entry name" value="Ig"/>
    <property type="match status" value="1"/>
</dbReference>
<dbReference type="GeneID" id="108560975"/>